<keyword evidence="3 6" id="KW-0812">Transmembrane</keyword>
<evidence type="ECO:0000256" key="3">
    <source>
        <dbReference type="ARBA" id="ARBA00022692"/>
    </source>
</evidence>
<dbReference type="PROSITE" id="PS50850">
    <property type="entry name" value="MFS"/>
    <property type="match status" value="1"/>
</dbReference>
<evidence type="ECO:0000256" key="2">
    <source>
        <dbReference type="ARBA" id="ARBA00022475"/>
    </source>
</evidence>
<evidence type="ECO:0000256" key="6">
    <source>
        <dbReference type="SAM" id="Phobius"/>
    </source>
</evidence>
<comment type="subcellular location">
    <subcellularLocation>
        <location evidence="1">Cell membrane</location>
        <topology evidence="1">Multi-pass membrane protein</topology>
    </subcellularLocation>
</comment>
<accession>A0A6J6NPC3</accession>
<organism evidence="8">
    <name type="scientific">freshwater metagenome</name>
    <dbReference type="NCBI Taxonomy" id="449393"/>
    <lineage>
        <taxon>unclassified sequences</taxon>
        <taxon>metagenomes</taxon>
        <taxon>ecological metagenomes</taxon>
    </lineage>
</organism>
<reference evidence="8" key="1">
    <citation type="submission" date="2020-05" db="EMBL/GenBank/DDBJ databases">
        <authorList>
            <person name="Chiriac C."/>
            <person name="Salcher M."/>
            <person name="Ghai R."/>
            <person name="Kavagutti S V."/>
        </authorList>
    </citation>
    <scope>NUCLEOTIDE SEQUENCE</scope>
</reference>
<feature type="domain" description="Major facilitator superfamily (MFS) profile" evidence="7">
    <location>
        <begin position="221"/>
        <end position="406"/>
    </location>
</feature>
<evidence type="ECO:0000259" key="7">
    <source>
        <dbReference type="PROSITE" id="PS50850"/>
    </source>
</evidence>
<dbReference type="PANTHER" id="PTHR23513:SF6">
    <property type="entry name" value="MAJOR FACILITATOR SUPERFAMILY ASSOCIATED DOMAIN-CONTAINING PROTEIN"/>
    <property type="match status" value="1"/>
</dbReference>
<protein>
    <submittedName>
        <fullName evidence="8">Unannotated protein</fullName>
    </submittedName>
</protein>
<dbReference type="EMBL" id="CAEZXG010000091">
    <property type="protein sequence ID" value="CAB4687952.1"/>
    <property type="molecule type" value="Genomic_DNA"/>
</dbReference>
<feature type="transmembrane region" description="Helical" evidence="6">
    <location>
        <begin position="288"/>
        <end position="305"/>
    </location>
</feature>
<feature type="transmembrane region" description="Helical" evidence="6">
    <location>
        <begin position="172"/>
        <end position="190"/>
    </location>
</feature>
<dbReference type="GO" id="GO:0022857">
    <property type="term" value="F:transmembrane transporter activity"/>
    <property type="evidence" value="ECO:0007669"/>
    <property type="project" value="InterPro"/>
</dbReference>
<dbReference type="Pfam" id="PF07690">
    <property type="entry name" value="MFS_1"/>
    <property type="match status" value="1"/>
</dbReference>
<dbReference type="InterPro" id="IPR036259">
    <property type="entry name" value="MFS_trans_sf"/>
</dbReference>
<dbReference type="AlphaFoldDB" id="A0A6J6NPC3"/>
<gene>
    <name evidence="8" type="ORF">UFOPK2359_01073</name>
</gene>
<keyword evidence="4 6" id="KW-1133">Transmembrane helix</keyword>
<keyword evidence="5 6" id="KW-0472">Membrane</keyword>
<feature type="transmembrane region" description="Helical" evidence="6">
    <location>
        <begin position="375"/>
        <end position="398"/>
    </location>
</feature>
<keyword evidence="2" id="KW-1003">Cell membrane</keyword>
<dbReference type="CDD" id="cd06173">
    <property type="entry name" value="MFS_MefA_like"/>
    <property type="match status" value="1"/>
</dbReference>
<dbReference type="GO" id="GO:0005886">
    <property type="term" value="C:plasma membrane"/>
    <property type="evidence" value="ECO:0007669"/>
    <property type="project" value="UniProtKB-SubCell"/>
</dbReference>
<evidence type="ECO:0000256" key="1">
    <source>
        <dbReference type="ARBA" id="ARBA00004651"/>
    </source>
</evidence>
<dbReference type="InterPro" id="IPR020846">
    <property type="entry name" value="MFS_dom"/>
</dbReference>
<feature type="transmembrane region" description="Helical" evidence="6">
    <location>
        <begin position="256"/>
        <end position="276"/>
    </location>
</feature>
<feature type="transmembrane region" description="Helical" evidence="6">
    <location>
        <begin position="43"/>
        <end position="65"/>
    </location>
</feature>
<dbReference type="SUPFAM" id="SSF103473">
    <property type="entry name" value="MFS general substrate transporter"/>
    <property type="match status" value="1"/>
</dbReference>
<evidence type="ECO:0000256" key="5">
    <source>
        <dbReference type="ARBA" id="ARBA00023136"/>
    </source>
</evidence>
<dbReference type="InterPro" id="IPR011701">
    <property type="entry name" value="MFS"/>
</dbReference>
<proteinExistence type="predicted"/>
<evidence type="ECO:0000313" key="8">
    <source>
        <dbReference type="EMBL" id="CAB4687952.1"/>
    </source>
</evidence>
<feature type="transmembrane region" description="Helical" evidence="6">
    <location>
        <begin position="352"/>
        <end position="369"/>
    </location>
</feature>
<feature type="transmembrane region" description="Helical" evidence="6">
    <location>
        <begin position="221"/>
        <end position="244"/>
    </location>
</feature>
<sequence length="406" mass="43431">MKSMGPAFNRLWGASLTTNLADGVLSAAAPLLAITLTKNPVLISMLSALVMLPWLFFAIPIGVIVDRVDRRFLLAGANCVRFLIAGLLALSISTHTITIYLLFIATFCIGICEVTADTTSQSLIPQILTKDQLERGNSRLQISETIVQGFVGTPISGFLYAAAIYLPFIANSLGFLVAAILAAAIPVKFLQDLRGESTPENKPDFKSEIRFGISYLYNNKVLLRLVLTTASIGLCYSLSTSTIVLFMVKELDLKPAFFGIALSVQALGAIAGGIAAPVLSKKFGRSKVMTAGIFLSSLIILLQGFVPNIYIYIVLSTVAAFTISQWNILLMSTYQSVIPAHLYGRVHGTRRTLVWGLMPFGSLLGGFIAKTGLRAPLIVGGAIATVIAGLSIPFFMGVSQSTEAAQ</sequence>
<evidence type="ECO:0000256" key="4">
    <source>
        <dbReference type="ARBA" id="ARBA00022989"/>
    </source>
</evidence>
<dbReference type="PANTHER" id="PTHR23513">
    <property type="entry name" value="INTEGRAL MEMBRANE EFFLUX PROTEIN-RELATED"/>
    <property type="match status" value="1"/>
</dbReference>
<dbReference type="Gene3D" id="1.20.1250.20">
    <property type="entry name" value="MFS general substrate transporter like domains"/>
    <property type="match status" value="1"/>
</dbReference>
<name>A0A6J6NPC3_9ZZZZ</name>